<evidence type="ECO:0000256" key="1">
    <source>
        <dbReference type="ARBA" id="ARBA00025771"/>
    </source>
</evidence>
<dbReference type="SMART" id="SM00753">
    <property type="entry name" value="PAM"/>
    <property type="match status" value="1"/>
</dbReference>
<dbReference type="GO" id="GO:0070390">
    <property type="term" value="C:transcription export complex 2"/>
    <property type="evidence" value="ECO:0007669"/>
    <property type="project" value="TreeGrafter"/>
</dbReference>
<keyword evidence="5" id="KW-1185">Reference proteome</keyword>
<evidence type="ECO:0000313" key="6">
    <source>
        <dbReference type="Proteomes" id="UP000235392"/>
    </source>
</evidence>
<evidence type="ECO:0000313" key="5">
    <source>
        <dbReference type="Proteomes" id="UP000235388"/>
    </source>
</evidence>
<comment type="similarity">
    <text evidence="1">Belongs to the CSN12 family.</text>
</comment>
<dbReference type="GO" id="GO:0003723">
    <property type="term" value="F:RNA binding"/>
    <property type="evidence" value="ECO:0007669"/>
    <property type="project" value="InterPro"/>
</dbReference>
<feature type="domain" description="PCI" evidence="2">
    <location>
        <begin position="219"/>
        <end position="414"/>
    </location>
</feature>
<dbReference type="OrthoDB" id="10252687at2759"/>
<dbReference type="EMBL" id="PGCI01000923">
    <property type="protein sequence ID" value="PLW11442.1"/>
    <property type="molecule type" value="Genomic_DNA"/>
</dbReference>
<organism evidence="4 5">
    <name type="scientific">Puccinia coronata f. sp. avenae</name>
    <dbReference type="NCBI Taxonomy" id="200324"/>
    <lineage>
        <taxon>Eukaryota</taxon>
        <taxon>Fungi</taxon>
        <taxon>Dikarya</taxon>
        <taxon>Basidiomycota</taxon>
        <taxon>Pucciniomycotina</taxon>
        <taxon>Pucciniomycetes</taxon>
        <taxon>Pucciniales</taxon>
        <taxon>Pucciniaceae</taxon>
        <taxon>Puccinia</taxon>
    </lineage>
</organism>
<reference evidence="5 6" key="1">
    <citation type="submission" date="2017-11" db="EMBL/GenBank/DDBJ databases">
        <title>De novo assembly and phasing of dikaryotic genomes from two isolates of Puccinia coronata f. sp. avenae, the causal agent of oat crown rust.</title>
        <authorList>
            <person name="Miller M.E."/>
            <person name="Zhang Y."/>
            <person name="Omidvar V."/>
            <person name="Sperschneider J."/>
            <person name="Schwessinger B."/>
            <person name="Raley C."/>
            <person name="Palmer J.M."/>
            <person name="Garnica D."/>
            <person name="Upadhyaya N."/>
            <person name="Rathjen J."/>
            <person name="Taylor J.M."/>
            <person name="Park R.F."/>
            <person name="Dodds P.N."/>
            <person name="Hirsch C.D."/>
            <person name="Kianian S.F."/>
            <person name="Figueroa M."/>
        </authorList>
    </citation>
    <scope>NUCLEOTIDE SEQUENCE [LARGE SCALE GENOMIC DNA]</scope>
    <source>
        <strain evidence="4">12NC29</strain>
        <strain evidence="3">12SD80</strain>
    </source>
</reference>
<sequence length="424" mass="48418">MPSLKPSKYVEEHIAPAVVGKFGDALAESFSITDPHAKYLYHSTSTSLFQAENQIRRKLASLQPWDALTVAHLRVIHALHADLNSSDFSATFDAQKSLVSTYNDWFRSDNTAWSLPVVYVMYRDLRTFATRADEALLLKGQKPVKLAEAARLIQVGFGLCGSDRTSTGDSKKLGVLYMASLLFKIYFKLKSTTLCKNVIRGVENAGSLNGFQVPIAHRVTYRYYMGVLYFLQEDYEKAEDHLSFAFTNCHRNKHRNRHLIMNYLVPLRLLKGKRPIPALLSQFSQLSELYQTFITAVKLGDVELFDRHLIHVERQLMKRGTYLIVERCRQVCLCNFVKIIHALKARSHQIPLNSFRKIAYEVEEEEGEGEEEPEAGDSKLEEVECLLANLIAQDRIRGYIHHQAKMLVLSKVDAFPVQTVIRSY</sequence>
<dbReference type="InterPro" id="IPR036388">
    <property type="entry name" value="WH-like_DNA-bd_sf"/>
</dbReference>
<dbReference type="GO" id="GO:0006368">
    <property type="term" value="P:transcription elongation by RNA polymerase II"/>
    <property type="evidence" value="ECO:0007669"/>
    <property type="project" value="TreeGrafter"/>
</dbReference>
<evidence type="ECO:0000313" key="3">
    <source>
        <dbReference type="EMBL" id="PLW11442.1"/>
    </source>
</evidence>
<dbReference type="Gene3D" id="1.10.10.10">
    <property type="entry name" value="Winged helix-like DNA-binding domain superfamily/Winged helix DNA-binding domain"/>
    <property type="match status" value="1"/>
</dbReference>
<evidence type="ECO:0000313" key="4">
    <source>
        <dbReference type="EMBL" id="PLW48423.1"/>
    </source>
</evidence>
<dbReference type="STRING" id="200324.A0A2N5VEK0"/>
<name>A0A2N5VEK0_9BASI</name>
<dbReference type="GO" id="GO:0003690">
    <property type="term" value="F:double-stranded DNA binding"/>
    <property type="evidence" value="ECO:0007669"/>
    <property type="project" value="InterPro"/>
</dbReference>
<dbReference type="Proteomes" id="UP000235392">
    <property type="component" value="Unassembled WGS sequence"/>
</dbReference>
<protein>
    <recommendedName>
        <fullName evidence="2">PCI domain-containing protein</fullName>
    </recommendedName>
</protein>
<evidence type="ECO:0000259" key="2">
    <source>
        <dbReference type="PROSITE" id="PS50250"/>
    </source>
</evidence>
<dbReference type="PANTHER" id="PTHR12732">
    <property type="entry name" value="UNCHARACTERIZED PROTEASOME COMPONENT REGION PCI-CONTAINING"/>
    <property type="match status" value="1"/>
</dbReference>
<dbReference type="PROSITE" id="PS50250">
    <property type="entry name" value="PCI"/>
    <property type="match status" value="1"/>
</dbReference>
<dbReference type="PANTHER" id="PTHR12732:SF0">
    <property type="entry name" value="PCI DOMAIN-CONTAINING PROTEIN 2"/>
    <property type="match status" value="1"/>
</dbReference>
<accession>A0A2N5VEK0</accession>
<dbReference type="EMBL" id="PGCJ01000103">
    <property type="protein sequence ID" value="PLW48423.1"/>
    <property type="molecule type" value="Genomic_DNA"/>
</dbReference>
<gene>
    <name evidence="4" type="ORF">PCANC_10222</name>
    <name evidence="3" type="ORF">PCASD_24651</name>
</gene>
<dbReference type="GO" id="GO:0000973">
    <property type="term" value="P:post-transcriptional tethering of RNA polymerase II gene DNA at nuclear periphery"/>
    <property type="evidence" value="ECO:0007669"/>
    <property type="project" value="TreeGrafter"/>
</dbReference>
<comment type="caution">
    <text evidence="4">The sequence shown here is derived from an EMBL/GenBank/DDBJ whole genome shotgun (WGS) entry which is preliminary data.</text>
</comment>
<proteinExistence type="inferred from homology"/>
<dbReference type="Proteomes" id="UP000235388">
    <property type="component" value="Unassembled WGS sequence"/>
</dbReference>
<dbReference type="InterPro" id="IPR000717">
    <property type="entry name" value="PCI_dom"/>
</dbReference>
<dbReference type="Pfam" id="PF01399">
    <property type="entry name" value="PCI"/>
    <property type="match status" value="1"/>
</dbReference>
<dbReference type="GO" id="GO:0016973">
    <property type="term" value="P:poly(A)+ mRNA export from nucleus"/>
    <property type="evidence" value="ECO:0007669"/>
    <property type="project" value="TreeGrafter"/>
</dbReference>
<dbReference type="InterPro" id="IPR045114">
    <property type="entry name" value="Csn12-like"/>
</dbReference>
<dbReference type="AlphaFoldDB" id="A0A2N5VEK0"/>